<keyword evidence="3" id="KW-1185">Reference proteome</keyword>
<protein>
    <submittedName>
        <fullName evidence="2">Uncharacterized protein</fullName>
    </submittedName>
</protein>
<dbReference type="Proteomes" id="UP001234989">
    <property type="component" value="Chromosome 7"/>
</dbReference>
<name>A0AAF0ZHZ0_SOLVR</name>
<accession>A0AAF0ZHZ0</accession>
<dbReference type="AlphaFoldDB" id="A0AAF0ZHZ0"/>
<evidence type="ECO:0000313" key="3">
    <source>
        <dbReference type="Proteomes" id="UP001234989"/>
    </source>
</evidence>
<organism evidence="2 3">
    <name type="scientific">Solanum verrucosum</name>
    <dbReference type="NCBI Taxonomy" id="315347"/>
    <lineage>
        <taxon>Eukaryota</taxon>
        <taxon>Viridiplantae</taxon>
        <taxon>Streptophyta</taxon>
        <taxon>Embryophyta</taxon>
        <taxon>Tracheophyta</taxon>
        <taxon>Spermatophyta</taxon>
        <taxon>Magnoliopsida</taxon>
        <taxon>eudicotyledons</taxon>
        <taxon>Gunneridae</taxon>
        <taxon>Pentapetalae</taxon>
        <taxon>asterids</taxon>
        <taxon>lamiids</taxon>
        <taxon>Solanales</taxon>
        <taxon>Solanaceae</taxon>
        <taxon>Solanoideae</taxon>
        <taxon>Solaneae</taxon>
        <taxon>Solanum</taxon>
    </lineage>
</organism>
<gene>
    <name evidence="2" type="ORF">MTR67_032463</name>
</gene>
<evidence type="ECO:0000256" key="1">
    <source>
        <dbReference type="SAM" id="MobiDB-lite"/>
    </source>
</evidence>
<dbReference type="EMBL" id="CP133618">
    <property type="protein sequence ID" value="WMV39078.1"/>
    <property type="molecule type" value="Genomic_DNA"/>
</dbReference>
<evidence type="ECO:0000313" key="2">
    <source>
        <dbReference type="EMBL" id="WMV39078.1"/>
    </source>
</evidence>
<feature type="region of interest" description="Disordered" evidence="1">
    <location>
        <begin position="1"/>
        <end position="31"/>
    </location>
</feature>
<proteinExistence type="predicted"/>
<sequence length="31" mass="3509">MSSGGSSLPDKRPTREHHKLLLLSHLRLRGE</sequence>
<reference evidence="2" key="1">
    <citation type="submission" date="2023-08" db="EMBL/GenBank/DDBJ databases">
        <title>A de novo genome assembly of Solanum verrucosum Schlechtendal, a Mexican diploid species geographically isolated from the other diploid A-genome species in potato relatives.</title>
        <authorList>
            <person name="Hosaka K."/>
        </authorList>
    </citation>
    <scope>NUCLEOTIDE SEQUENCE</scope>
    <source>
        <tissue evidence="2">Young leaves</tissue>
    </source>
</reference>